<reference evidence="2" key="1">
    <citation type="submission" date="2021-03" db="EMBL/GenBank/DDBJ databases">
        <title>Draft genome sequence of rust myrtle Austropuccinia psidii MF-1, a brazilian biotype.</title>
        <authorList>
            <person name="Quecine M.C."/>
            <person name="Pachon D.M.R."/>
            <person name="Bonatelli M.L."/>
            <person name="Correr F.H."/>
            <person name="Franceschini L.M."/>
            <person name="Leite T.F."/>
            <person name="Margarido G.R.A."/>
            <person name="Almeida C.A."/>
            <person name="Ferrarezi J.A."/>
            <person name="Labate C.A."/>
        </authorList>
    </citation>
    <scope>NUCLEOTIDE SEQUENCE</scope>
    <source>
        <strain evidence="2">MF-1</strain>
    </source>
</reference>
<dbReference type="Proteomes" id="UP000765509">
    <property type="component" value="Unassembled WGS sequence"/>
</dbReference>
<dbReference type="GO" id="GO:0005786">
    <property type="term" value="C:signal recognition particle, endoplasmic reticulum targeting"/>
    <property type="evidence" value="ECO:0007669"/>
    <property type="project" value="TreeGrafter"/>
</dbReference>
<feature type="region of interest" description="Disordered" evidence="1">
    <location>
        <begin position="311"/>
        <end position="411"/>
    </location>
</feature>
<dbReference type="SUPFAM" id="SSF48452">
    <property type="entry name" value="TPR-like"/>
    <property type="match status" value="1"/>
</dbReference>
<dbReference type="PANTHER" id="PTHR14094">
    <property type="entry name" value="SIGNAL RECOGNITION PARTICLE 72"/>
    <property type="match status" value="1"/>
</dbReference>
<feature type="compositionally biased region" description="Basic residues" evidence="1">
    <location>
        <begin position="361"/>
        <end position="373"/>
    </location>
</feature>
<accession>A0A9Q3IBA1</accession>
<dbReference type="InterPro" id="IPR011990">
    <property type="entry name" value="TPR-like_helical_dom_sf"/>
</dbReference>
<dbReference type="PANTHER" id="PTHR14094:SF9">
    <property type="entry name" value="SIGNAL RECOGNITION PARTICLE SUBUNIT SRP72"/>
    <property type="match status" value="1"/>
</dbReference>
<feature type="compositionally biased region" description="Pro residues" evidence="1">
    <location>
        <begin position="334"/>
        <end position="344"/>
    </location>
</feature>
<dbReference type="OrthoDB" id="2502068at2759"/>
<dbReference type="InterPro" id="IPR026270">
    <property type="entry name" value="SRP72"/>
</dbReference>
<name>A0A9Q3IBA1_9BASI</name>
<proteinExistence type="predicted"/>
<comment type="caution">
    <text evidence="2">The sequence shown here is derived from an EMBL/GenBank/DDBJ whole genome shotgun (WGS) entry which is preliminary data.</text>
</comment>
<evidence type="ECO:0000313" key="3">
    <source>
        <dbReference type="Proteomes" id="UP000765509"/>
    </source>
</evidence>
<organism evidence="2 3">
    <name type="scientific">Austropuccinia psidii MF-1</name>
    <dbReference type="NCBI Taxonomy" id="1389203"/>
    <lineage>
        <taxon>Eukaryota</taxon>
        <taxon>Fungi</taxon>
        <taxon>Dikarya</taxon>
        <taxon>Basidiomycota</taxon>
        <taxon>Pucciniomycotina</taxon>
        <taxon>Pucciniomycetes</taxon>
        <taxon>Pucciniales</taxon>
        <taxon>Sphaerophragmiaceae</taxon>
        <taxon>Austropuccinia</taxon>
    </lineage>
</organism>
<sequence>MAHPISGDTLQIPVEAAAFACSLQIWQIFCLVGSVFTSLWPSFEYVLGSRVSVDFSNTHVSLAGGFASWEQSPAQRGKDTISLVSNRAVDSIQTMASIAKTRRSAKNPARAMAGRTPAVVRRTRQTLQTRLDRLHQQLREGFHRNALKTCNRLLVLQNHQDHTLVEIKAKLLTVLERYDEAIDFLSAHHTNRNPELKLLESYCLYKLSKLQEASVILSDPIITANERLGRAKLALESQIFFKLERYQEAKSHLEELLLDCDPNHPEYHDLTANLSECQARLDFLEQIIPREISSIDVHQLESTPITSSFFNSHPHFSKTINRPLRPPKARPSKPPKPLDPTRPPPDPDRWLPRHEKQGFKPSKRILKAIKAKQKLTTQGSIGSAPPPQSSSQSSRKNKQINSKKKGKGKNK</sequence>
<keyword evidence="3" id="KW-1185">Reference proteome</keyword>
<feature type="compositionally biased region" description="Basic residues" evidence="1">
    <location>
        <begin position="395"/>
        <end position="411"/>
    </location>
</feature>
<dbReference type="EMBL" id="AVOT02037788">
    <property type="protein sequence ID" value="MBW0532509.1"/>
    <property type="molecule type" value="Genomic_DNA"/>
</dbReference>
<evidence type="ECO:0000256" key="1">
    <source>
        <dbReference type="SAM" id="MobiDB-lite"/>
    </source>
</evidence>
<protein>
    <recommendedName>
        <fullName evidence="4">Signal recognition particle subunit SRP72</fullName>
    </recommendedName>
</protein>
<evidence type="ECO:0000313" key="2">
    <source>
        <dbReference type="EMBL" id="MBW0532509.1"/>
    </source>
</evidence>
<dbReference type="Gene3D" id="1.25.40.10">
    <property type="entry name" value="Tetratricopeptide repeat domain"/>
    <property type="match status" value="1"/>
</dbReference>
<gene>
    <name evidence="2" type="ORF">O181_072224</name>
</gene>
<evidence type="ECO:0008006" key="4">
    <source>
        <dbReference type="Google" id="ProtNLM"/>
    </source>
</evidence>
<dbReference type="GO" id="GO:0008312">
    <property type="term" value="F:7S RNA binding"/>
    <property type="evidence" value="ECO:0007669"/>
    <property type="project" value="TreeGrafter"/>
</dbReference>
<dbReference type="GO" id="GO:0006614">
    <property type="term" value="P:SRP-dependent cotranslational protein targeting to membrane"/>
    <property type="evidence" value="ECO:0007669"/>
    <property type="project" value="InterPro"/>
</dbReference>
<feature type="compositionally biased region" description="Basic and acidic residues" evidence="1">
    <location>
        <begin position="345"/>
        <end position="358"/>
    </location>
</feature>
<dbReference type="AlphaFoldDB" id="A0A9Q3IBA1"/>
<dbReference type="GO" id="GO:0043022">
    <property type="term" value="F:ribosome binding"/>
    <property type="evidence" value="ECO:0007669"/>
    <property type="project" value="TreeGrafter"/>
</dbReference>